<keyword evidence="1" id="KW-0812">Transmembrane</keyword>
<evidence type="ECO:0000256" key="1">
    <source>
        <dbReference type="SAM" id="Phobius"/>
    </source>
</evidence>
<sequence length="124" mass="12664">MRKAGLLGALVGFGVFVQILLGESGFAAGSLRDVHAAIGLLGLAVVLAFVVAVRGSLVRVAAASVVAVVTIAQVVLGLSLYGILPLGMSHQALEASHRDTAYLLFVSGIAVSVLSIISGRRTKR</sequence>
<dbReference type="AlphaFoldDB" id="A0A7C5Q782"/>
<feature type="transmembrane region" description="Helical" evidence="1">
    <location>
        <begin position="37"/>
        <end position="53"/>
    </location>
</feature>
<protein>
    <submittedName>
        <fullName evidence="2">Uncharacterized protein</fullName>
    </submittedName>
</protein>
<keyword evidence="1" id="KW-1133">Transmembrane helix</keyword>
<reference evidence="2" key="1">
    <citation type="journal article" date="2020" name="mSystems">
        <title>Genome- and Community-Level Interaction Insights into Carbon Utilization and Element Cycling Functions of Hydrothermarchaeota in Hydrothermal Sediment.</title>
        <authorList>
            <person name="Zhou Z."/>
            <person name="Liu Y."/>
            <person name="Xu W."/>
            <person name="Pan J."/>
            <person name="Luo Z.H."/>
            <person name="Li M."/>
        </authorList>
    </citation>
    <scope>NUCLEOTIDE SEQUENCE [LARGE SCALE GENOMIC DNA]</scope>
    <source>
        <strain evidence="2">SpSt-1056</strain>
    </source>
</reference>
<dbReference type="EMBL" id="DRWN01000056">
    <property type="protein sequence ID" value="HHK68827.1"/>
    <property type="molecule type" value="Genomic_DNA"/>
</dbReference>
<gene>
    <name evidence="2" type="ORF">ENM11_06730</name>
</gene>
<feature type="transmembrane region" description="Helical" evidence="1">
    <location>
        <begin position="60"/>
        <end position="81"/>
    </location>
</feature>
<keyword evidence="1" id="KW-0472">Membrane</keyword>
<feature type="transmembrane region" description="Helical" evidence="1">
    <location>
        <begin position="101"/>
        <end position="119"/>
    </location>
</feature>
<comment type="caution">
    <text evidence="2">The sequence shown here is derived from an EMBL/GenBank/DDBJ whole genome shotgun (WGS) entry which is preliminary data.</text>
</comment>
<accession>A0A7C5Q782</accession>
<organism evidence="2">
    <name type="scientific">Caldiarchaeum subterraneum</name>
    <dbReference type="NCBI Taxonomy" id="311458"/>
    <lineage>
        <taxon>Archaea</taxon>
        <taxon>Nitrososphaerota</taxon>
        <taxon>Candidatus Caldarchaeales</taxon>
        <taxon>Candidatus Caldarchaeaceae</taxon>
        <taxon>Candidatus Caldarchaeum</taxon>
    </lineage>
</organism>
<proteinExistence type="predicted"/>
<name>A0A7C5Q782_CALS0</name>
<evidence type="ECO:0000313" key="2">
    <source>
        <dbReference type="EMBL" id="HHK68827.1"/>
    </source>
</evidence>